<name>A0A6G1EJG1_9ORYZ</name>
<protein>
    <submittedName>
        <fullName evidence="1">Uncharacterized protein</fullName>
    </submittedName>
</protein>
<sequence length="109" mass="12118">MAAPTHSLTLGCSYHPQPPLRRWAPARGQWACGVVQAGDRAEAVTRAPREQRVSERRGMMRAGKFHKRLTITSTGGLAPEAQRNPIMDGTETSICYLKETKLLVRFSNK</sequence>
<organism evidence="1 2">
    <name type="scientific">Oryza meyeriana var. granulata</name>
    <dbReference type="NCBI Taxonomy" id="110450"/>
    <lineage>
        <taxon>Eukaryota</taxon>
        <taxon>Viridiplantae</taxon>
        <taxon>Streptophyta</taxon>
        <taxon>Embryophyta</taxon>
        <taxon>Tracheophyta</taxon>
        <taxon>Spermatophyta</taxon>
        <taxon>Magnoliopsida</taxon>
        <taxon>Liliopsida</taxon>
        <taxon>Poales</taxon>
        <taxon>Poaceae</taxon>
        <taxon>BOP clade</taxon>
        <taxon>Oryzoideae</taxon>
        <taxon>Oryzeae</taxon>
        <taxon>Oryzinae</taxon>
        <taxon>Oryza</taxon>
        <taxon>Oryza meyeriana</taxon>
    </lineage>
</organism>
<dbReference type="EMBL" id="SPHZ02000003">
    <property type="protein sequence ID" value="KAF0924554.1"/>
    <property type="molecule type" value="Genomic_DNA"/>
</dbReference>
<comment type="caution">
    <text evidence="1">The sequence shown here is derived from an EMBL/GenBank/DDBJ whole genome shotgun (WGS) entry which is preliminary data.</text>
</comment>
<accession>A0A6G1EJG1</accession>
<evidence type="ECO:0000313" key="1">
    <source>
        <dbReference type="EMBL" id="KAF0924554.1"/>
    </source>
</evidence>
<dbReference type="AlphaFoldDB" id="A0A6G1EJG1"/>
<proteinExistence type="predicted"/>
<evidence type="ECO:0000313" key="2">
    <source>
        <dbReference type="Proteomes" id="UP000479710"/>
    </source>
</evidence>
<reference evidence="1 2" key="1">
    <citation type="submission" date="2019-11" db="EMBL/GenBank/DDBJ databases">
        <title>Whole genome sequence of Oryza granulata.</title>
        <authorList>
            <person name="Li W."/>
        </authorList>
    </citation>
    <scope>NUCLEOTIDE SEQUENCE [LARGE SCALE GENOMIC DNA]</scope>
    <source>
        <strain evidence="2">cv. Menghai</strain>
        <tissue evidence="1">Leaf</tissue>
    </source>
</reference>
<gene>
    <name evidence="1" type="ORF">E2562_010193</name>
</gene>
<keyword evidence="2" id="KW-1185">Reference proteome</keyword>
<dbReference type="Proteomes" id="UP000479710">
    <property type="component" value="Unassembled WGS sequence"/>
</dbReference>